<reference evidence="1 2" key="1">
    <citation type="submission" date="2020-07" db="EMBL/GenBank/DDBJ databases">
        <authorList>
            <person name="Martino G."/>
            <person name="Holtappels D."/>
            <person name="Wagemans J."/>
            <person name="Lavigne R."/>
            <person name="Turina M."/>
            <person name="Ciuffo M."/>
        </authorList>
    </citation>
    <scope>NUCLEOTIDE SEQUENCE [LARGE SCALE GENOMIC DNA]</scope>
</reference>
<accession>A0A7H0XFZ2</accession>
<organism evidence="1 2">
    <name type="scientific">Pseudomonas phage phiK7A1</name>
    <dbReference type="NCBI Taxonomy" id="2759194"/>
    <lineage>
        <taxon>Viruses</taxon>
        <taxon>Duplodnaviria</taxon>
        <taxon>Heunggongvirae</taxon>
        <taxon>Uroviricota</taxon>
        <taxon>Caudoviricetes</taxon>
        <taxon>Vandenendeviridae</taxon>
        <taxon>Gorskivirinae</taxon>
        <taxon>Torinovirus</taxon>
        <taxon>Torinovirus K7A1</taxon>
    </lineage>
</organism>
<evidence type="ECO:0000313" key="1">
    <source>
        <dbReference type="EMBL" id="QNR53932.1"/>
    </source>
</evidence>
<evidence type="ECO:0000313" key="2">
    <source>
        <dbReference type="Proteomes" id="UP000516415"/>
    </source>
</evidence>
<name>A0A7H0XFZ2_9CAUD</name>
<keyword evidence="2" id="KW-1185">Reference proteome</keyword>
<protein>
    <submittedName>
        <fullName evidence="1">Uncharacterized protein</fullName>
    </submittedName>
</protein>
<dbReference type="EMBL" id="MT740307">
    <property type="protein sequence ID" value="QNR53932.1"/>
    <property type="molecule type" value="Genomic_DNA"/>
</dbReference>
<proteinExistence type="predicted"/>
<dbReference type="Proteomes" id="UP000516415">
    <property type="component" value="Segment"/>
</dbReference>
<sequence length="80" mass="9509">MLVKTRTKAPKNNNRFRVTFKYPEQERQYNTIVREGFTDQELLDWLPQHLGVMEECNIKAEVDKIEWVDDEGIVYAVTGY</sequence>
<gene>
    <name evidence="1" type="ORF">phiK7A1_144</name>
</gene>